<reference evidence="3" key="1">
    <citation type="submission" date="2023-02" db="EMBL/GenBank/DDBJ databases">
        <title>Genome of toxic invasive species Heracleum sosnowskyi carries increased number of genes despite the absence of recent whole-genome duplications.</title>
        <authorList>
            <person name="Schelkunov M."/>
            <person name="Shtratnikova V."/>
            <person name="Makarenko M."/>
            <person name="Klepikova A."/>
            <person name="Omelchenko D."/>
            <person name="Novikova G."/>
            <person name="Obukhova E."/>
            <person name="Bogdanov V."/>
            <person name="Penin A."/>
            <person name="Logacheva M."/>
        </authorList>
    </citation>
    <scope>NUCLEOTIDE SEQUENCE</scope>
    <source>
        <strain evidence="3">Hsosn_3</strain>
        <tissue evidence="3">Leaf</tissue>
    </source>
</reference>
<dbReference type="EMBL" id="JAUIZM010000314">
    <property type="protein sequence ID" value="KAK1347106.1"/>
    <property type="molecule type" value="Genomic_DNA"/>
</dbReference>
<sequence>MQMKNFFLASLMVVLLSTLTSMASTETSMTAPLNNIVGNELIVRGTDGLMYYKKSPMPRSFLLPKLGNVADGGENCIANGGFCLGNPTGCCGNCGCLIIPGVCYGTDC</sequence>
<protein>
    <recommendedName>
        <fullName evidence="2">DUF5637 domain-containing protein</fullName>
    </recommendedName>
</protein>
<proteinExistence type="predicted"/>
<dbReference type="AlphaFoldDB" id="A0AAD8LVJ2"/>
<evidence type="ECO:0000313" key="3">
    <source>
        <dbReference type="EMBL" id="KAK1347106.1"/>
    </source>
</evidence>
<evidence type="ECO:0000259" key="2">
    <source>
        <dbReference type="Pfam" id="PF18687"/>
    </source>
</evidence>
<name>A0AAD8LVJ2_9APIA</name>
<gene>
    <name evidence="4" type="ORF">POM88_001585</name>
    <name evidence="3" type="ORF">POM88_055082</name>
</gene>
<keyword evidence="5" id="KW-1185">Reference proteome</keyword>
<dbReference type="EMBL" id="JAUIZM010000001">
    <property type="protein sequence ID" value="KAK1401980.1"/>
    <property type="molecule type" value="Genomic_DNA"/>
</dbReference>
<dbReference type="Proteomes" id="UP001237642">
    <property type="component" value="Unassembled WGS sequence"/>
</dbReference>
<keyword evidence="1" id="KW-0732">Signal</keyword>
<evidence type="ECO:0000313" key="4">
    <source>
        <dbReference type="EMBL" id="KAK1401980.1"/>
    </source>
</evidence>
<dbReference type="Pfam" id="PF18687">
    <property type="entry name" value="DUF5637"/>
    <property type="match status" value="1"/>
</dbReference>
<feature type="chain" id="PRO_5042442284" description="DUF5637 domain-containing protein" evidence="1">
    <location>
        <begin position="26"/>
        <end position="108"/>
    </location>
</feature>
<dbReference type="InterPro" id="IPR041434">
    <property type="entry name" value="DUF5637"/>
</dbReference>
<reference evidence="3" key="2">
    <citation type="submission" date="2023-05" db="EMBL/GenBank/DDBJ databases">
        <authorList>
            <person name="Schelkunov M.I."/>
        </authorList>
    </citation>
    <scope>NUCLEOTIDE SEQUENCE</scope>
    <source>
        <strain evidence="3">Hsosn_3</strain>
        <tissue evidence="3">Leaf</tissue>
    </source>
</reference>
<feature type="signal peptide" evidence="1">
    <location>
        <begin position="1"/>
        <end position="25"/>
    </location>
</feature>
<organism evidence="3 5">
    <name type="scientific">Heracleum sosnowskyi</name>
    <dbReference type="NCBI Taxonomy" id="360622"/>
    <lineage>
        <taxon>Eukaryota</taxon>
        <taxon>Viridiplantae</taxon>
        <taxon>Streptophyta</taxon>
        <taxon>Embryophyta</taxon>
        <taxon>Tracheophyta</taxon>
        <taxon>Spermatophyta</taxon>
        <taxon>Magnoliopsida</taxon>
        <taxon>eudicotyledons</taxon>
        <taxon>Gunneridae</taxon>
        <taxon>Pentapetalae</taxon>
        <taxon>asterids</taxon>
        <taxon>campanulids</taxon>
        <taxon>Apiales</taxon>
        <taxon>Apiaceae</taxon>
        <taxon>Apioideae</taxon>
        <taxon>apioid superclade</taxon>
        <taxon>Tordylieae</taxon>
        <taxon>Tordyliinae</taxon>
        <taxon>Heracleum</taxon>
    </lineage>
</organism>
<accession>A0AAD8LVJ2</accession>
<comment type="caution">
    <text evidence="3">The sequence shown here is derived from an EMBL/GenBank/DDBJ whole genome shotgun (WGS) entry which is preliminary data.</text>
</comment>
<feature type="domain" description="DUF5637" evidence="2">
    <location>
        <begin position="76"/>
        <end position="108"/>
    </location>
</feature>
<evidence type="ECO:0000256" key="1">
    <source>
        <dbReference type="SAM" id="SignalP"/>
    </source>
</evidence>
<evidence type="ECO:0000313" key="5">
    <source>
        <dbReference type="Proteomes" id="UP001237642"/>
    </source>
</evidence>